<keyword evidence="1" id="KW-0131">Cell cycle</keyword>
<dbReference type="EMBL" id="FUXE01000010">
    <property type="protein sequence ID" value="SJZ77706.1"/>
    <property type="molecule type" value="Genomic_DNA"/>
</dbReference>
<dbReference type="PIRSF" id="PIRSF003097">
    <property type="entry name" value="FtsX"/>
    <property type="match status" value="1"/>
</dbReference>
<dbReference type="OrthoDB" id="9813411at2"/>
<feature type="transmembrane region" description="Helical" evidence="2">
    <location>
        <begin position="12"/>
        <end position="35"/>
    </location>
</feature>
<gene>
    <name evidence="4" type="ORF">SAMN02745171_01099</name>
</gene>
<keyword evidence="2" id="KW-1133">Transmembrane helix</keyword>
<organism evidence="4 5">
    <name type="scientific">Porphyromonas circumdentaria</name>
    <dbReference type="NCBI Taxonomy" id="29524"/>
    <lineage>
        <taxon>Bacteria</taxon>
        <taxon>Pseudomonadati</taxon>
        <taxon>Bacteroidota</taxon>
        <taxon>Bacteroidia</taxon>
        <taxon>Bacteroidales</taxon>
        <taxon>Porphyromonadaceae</taxon>
        <taxon>Porphyromonas</taxon>
    </lineage>
</organism>
<sequence length="293" mass="33709">MRRQDIPKKKKAFHTRFIAIISIALPLFTLAWIGIVEAFQRGVDQESRENLTFSITLNKELTDDEGREFLESLKQYPFLKDARYISPEQSAKELEEELGENPEKVLGYNPLLPLVELHLRSEYTHADSLPKIDAIVTQLKGVEKFTYRSDMFDIVYDRMQKSSYILWALSVLLLIMAIIQINNTTHLMIYSKRFLIRSMTLLGADRGFVCRPFIIYSMGNGFWGGFLSVILFAASVAGLNYYLHLPVFKYISFVELGIIAGIMIVLGVLLSTVFSFFSTYHYIRMDRGRITLS</sequence>
<dbReference type="PANTHER" id="PTHR47755:SF1">
    <property type="entry name" value="CELL DIVISION PROTEIN FTSX"/>
    <property type="match status" value="1"/>
</dbReference>
<dbReference type="AlphaFoldDB" id="A0A1T4NF64"/>
<dbReference type="RefSeq" id="WP_078737017.1">
    <property type="nucleotide sequence ID" value="NZ_FUXE01000010.1"/>
</dbReference>
<dbReference type="InterPro" id="IPR040690">
    <property type="entry name" value="FtsX_ECD"/>
</dbReference>
<dbReference type="Pfam" id="PF18075">
    <property type="entry name" value="FtsX_ECD"/>
    <property type="match status" value="1"/>
</dbReference>
<protein>
    <recommendedName>
        <fullName evidence="1">Cell division protein FtsX</fullName>
    </recommendedName>
</protein>
<reference evidence="5" key="1">
    <citation type="submission" date="2017-02" db="EMBL/GenBank/DDBJ databases">
        <authorList>
            <person name="Varghese N."/>
            <person name="Submissions S."/>
        </authorList>
    </citation>
    <scope>NUCLEOTIDE SEQUENCE [LARGE SCALE GENOMIC DNA]</scope>
    <source>
        <strain evidence="5">ATCC 51356</strain>
    </source>
</reference>
<evidence type="ECO:0000313" key="4">
    <source>
        <dbReference type="EMBL" id="SJZ77706.1"/>
    </source>
</evidence>
<comment type="similarity">
    <text evidence="1">Belongs to the ABC-4 integral membrane protein family. FtsX subfamily.</text>
</comment>
<evidence type="ECO:0000256" key="2">
    <source>
        <dbReference type="SAM" id="Phobius"/>
    </source>
</evidence>
<keyword evidence="1" id="KW-1003">Cell membrane</keyword>
<keyword evidence="2" id="KW-0812">Transmembrane</keyword>
<evidence type="ECO:0000256" key="1">
    <source>
        <dbReference type="PIRNR" id="PIRNR003097"/>
    </source>
</evidence>
<keyword evidence="1 4" id="KW-0132">Cell division</keyword>
<dbReference type="Proteomes" id="UP000190121">
    <property type="component" value="Unassembled WGS sequence"/>
</dbReference>
<keyword evidence="1 2" id="KW-0472">Membrane</keyword>
<evidence type="ECO:0000313" key="5">
    <source>
        <dbReference type="Proteomes" id="UP000190121"/>
    </source>
</evidence>
<feature type="transmembrane region" description="Helical" evidence="2">
    <location>
        <begin position="250"/>
        <end position="277"/>
    </location>
</feature>
<feature type="domain" description="FtsX extracellular" evidence="3">
    <location>
        <begin position="53"/>
        <end position="144"/>
    </location>
</feature>
<feature type="transmembrane region" description="Helical" evidence="2">
    <location>
        <begin position="222"/>
        <end position="243"/>
    </location>
</feature>
<name>A0A1T4NF64_9PORP</name>
<dbReference type="PANTHER" id="PTHR47755">
    <property type="entry name" value="CELL DIVISION PROTEIN FTSX"/>
    <property type="match status" value="1"/>
</dbReference>
<evidence type="ECO:0000259" key="3">
    <source>
        <dbReference type="Pfam" id="PF18075"/>
    </source>
</evidence>
<dbReference type="STRING" id="29524.SAMN02745171_01099"/>
<dbReference type="GO" id="GO:0051301">
    <property type="term" value="P:cell division"/>
    <property type="evidence" value="ECO:0007669"/>
    <property type="project" value="UniProtKB-KW"/>
</dbReference>
<proteinExistence type="inferred from homology"/>
<dbReference type="GO" id="GO:0016020">
    <property type="term" value="C:membrane"/>
    <property type="evidence" value="ECO:0007669"/>
    <property type="project" value="InterPro"/>
</dbReference>
<feature type="transmembrane region" description="Helical" evidence="2">
    <location>
        <begin position="164"/>
        <end position="182"/>
    </location>
</feature>
<keyword evidence="5" id="KW-1185">Reference proteome</keyword>
<dbReference type="InterPro" id="IPR004513">
    <property type="entry name" value="FtsX"/>
</dbReference>
<accession>A0A1T4NF64</accession>